<evidence type="ECO:0000259" key="2">
    <source>
        <dbReference type="Pfam" id="PF04389"/>
    </source>
</evidence>
<evidence type="ECO:0000256" key="1">
    <source>
        <dbReference type="SAM" id="Phobius"/>
    </source>
</evidence>
<protein>
    <submittedName>
        <fullName evidence="3">M28 family peptidase</fullName>
    </submittedName>
</protein>
<gene>
    <name evidence="3" type="ORF">EXY25_09495</name>
</gene>
<dbReference type="Gene3D" id="3.40.630.10">
    <property type="entry name" value="Zn peptidases"/>
    <property type="match status" value="1"/>
</dbReference>
<dbReference type="SUPFAM" id="SSF53187">
    <property type="entry name" value="Zn-dependent exopeptidases"/>
    <property type="match status" value="1"/>
</dbReference>
<dbReference type="RefSeq" id="WP_130566548.1">
    <property type="nucleotide sequence ID" value="NZ_SHLY01000002.1"/>
</dbReference>
<comment type="caution">
    <text evidence="3">The sequence shown here is derived from an EMBL/GenBank/DDBJ whole genome shotgun (WGS) entry which is preliminary data.</text>
</comment>
<organism evidence="3 4">
    <name type="scientific">Corallincola spongiicola</name>
    <dbReference type="NCBI Taxonomy" id="2520508"/>
    <lineage>
        <taxon>Bacteria</taxon>
        <taxon>Pseudomonadati</taxon>
        <taxon>Pseudomonadota</taxon>
        <taxon>Gammaproteobacteria</taxon>
        <taxon>Alteromonadales</taxon>
        <taxon>Psychromonadaceae</taxon>
        <taxon>Corallincola</taxon>
    </lineage>
</organism>
<name>A0ABY1WRU8_9GAMM</name>
<proteinExistence type="predicted"/>
<dbReference type="InterPro" id="IPR007484">
    <property type="entry name" value="Peptidase_M28"/>
</dbReference>
<accession>A0ABY1WRU8</accession>
<keyword evidence="1" id="KW-1133">Transmembrane helix</keyword>
<keyword evidence="1" id="KW-0472">Membrane</keyword>
<reference evidence="4" key="1">
    <citation type="submission" date="2019-02" db="EMBL/GenBank/DDBJ databases">
        <title>Draft genome sequence of Muricauda sp. 176CP4-71.</title>
        <authorList>
            <person name="Park J.-S."/>
        </authorList>
    </citation>
    <scope>NUCLEOTIDE SEQUENCE [LARGE SCALE GENOMIC DNA]</scope>
    <source>
        <strain evidence="4">176GS2-150</strain>
    </source>
</reference>
<keyword evidence="1" id="KW-0812">Transmembrane</keyword>
<dbReference type="EMBL" id="SHLY01000002">
    <property type="protein sequence ID" value="TAA47447.1"/>
    <property type="molecule type" value="Genomic_DNA"/>
</dbReference>
<dbReference type="InterPro" id="IPR045175">
    <property type="entry name" value="M28_fam"/>
</dbReference>
<feature type="domain" description="Peptidase M28" evidence="2">
    <location>
        <begin position="99"/>
        <end position="320"/>
    </location>
</feature>
<dbReference type="Proteomes" id="UP000292544">
    <property type="component" value="Unassembled WGS sequence"/>
</dbReference>
<sequence length="328" mass="37467">MSRFKRIVILSAVILLPVVLAIFFVYQPVFGSYSGEYTPQVQSQRLQSHVIKLSEEIKDRSYYTEGLADAADYVQEQFSTFSQDVSVQRFVVDEVEYRNVIVRFGPHDQQLPVIVVGAHFDAYSSLPGADDNASGTAGLIELGRLLSQHESFSYPVELVAYTLEEPPYFRTQEMGSYHHAESLHAQGIDVDLMISLEMIGYFSDEEGSQSYPLPLFEWIYPTKGNYIGVIGRFSDVLELREVKGEMLNATPLAVHSMLAPEMFPEIDYSDHLNYWQFDYPALMVTDTAFYRNRAYHTSRDTWQRLDYERMAMVVDGVYNVVTSLASTR</sequence>
<dbReference type="PANTHER" id="PTHR12147:SF26">
    <property type="entry name" value="PEPTIDASE M28 DOMAIN-CONTAINING PROTEIN"/>
    <property type="match status" value="1"/>
</dbReference>
<evidence type="ECO:0000313" key="3">
    <source>
        <dbReference type="EMBL" id="TAA47447.1"/>
    </source>
</evidence>
<dbReference type="PANTHER" id="PTHR12147">
    <property type="entry name" value="METALLOPEPTIDASE M28 FAMILY MEMBER"/>
    <property type="match status" value="1"/>
</dbReference>
<keyword evidence="4" id="KW-1185">Reference proteome</keyword>
<dbReference type="Pfam" id="PF04389">
    <property type="entry name" value="Peptidase_M28"/>
    <property type="match status" value="1"/>
</dbReference>
<evidence type="ECO:0000313" key="4">
    <source>
        <dbReference type="Proteomes" id="UP000292544"/>
    </source>
</evidence>
<feature type="transmembrane region" description="Helical" evidence="1">
    <location>
        <begin position="7"/>
        <end position="26"/>
    </location>
</feature>